<keyword evidence="2" id="KW-1185">Reference proteome</keyword>
<dbReference type="Proteomes" id="UP001057402">
    <property type="component" value="Chromosome 7"/>
</dbReference>
<gene>
    <name evidence="1" type="ORF">MLD38_024624</name>
</gene>
<accession>A0ACB9NWA8</accession>
<dbReference type="EMBL" id="CM042886">
    <property type="protein sequence ID" value="KAI4339714.1"/>
    <property type="molecule type" value="Genomic_DNA"/>
</dbReference>
<name>A0ACB9NWA8_9MYRT</name>
<comment type="caution">
    <text evidence="1">The sequence shown here is derived from an EMBL/GenBank/DDBJ whole genome shotgun (WGS) entry which is preliminary data.</text>
</comment>
<proteinExistence type="predicted"/>
<evidence type="ECO:0000313" key="1">
    <source>
        <dbReference type="EMBL" id="KAI4339714.1"/>
    </source>
</evidence>
<sequence length="659" mass="73857">MSQENEVFETVRTLTEKLSAALVNISAKEDLVKQHSKVAEEAVAGWEKAEIELTIIKEKLESSVQQKIMLEDRLSHLDGALKECVRQLRLAREEQEQNIREAIAEATKGWESAEREFQSRILELEKLSPPRADPDVADMLEALERENFALKRELRQVSEELEILTIERDLSTEAAETASKQTLESIKKVAKLELECRRLRNAATKTAPGSGAKSIAASSVYVDSLTDSQSDGTERLTLEEMDVCKMNSLELNGKMLFLSRNDGVIGNTSAMKIDLMDDFLEMERLAAMADLEKGCSGENESTSKAEIDALVNCRVELEEKLVKLDKEKRELQDALLESQEVVGASQAQLIEAEAKIRNLQKDLDMSNEKNHSLEKQVNESQKTYKESQLRLQEAVMRMQELQIELDMINEATQSLESLLAESKQSEGTVAMLHVQLMDAMSRLGELQEELSQANEAKQLRMSQLAELEAQSAEMNAKVLFLEEEVAKERAQSEENAIKCHSLEDELVKKEVFLILQSNTSSQKIKMKQEHVDEAAGKLAECQKTIVSLRKQLESLATLEDFLIDTTSIPEFPAARAMIASANGELWKLHSNQTFIPKRDVDALQYDNGESPVSPLTSTSTTTPVPQTTNPVPHGTSAERNRNGFSKFFSRTKNGIQLEI</sequence>
<reference evidence="2" key="1">
    <citation type="journal article" date="2023" name="Front. Plant Sci.">
        <title>Chromosomal-level genome assembly of Melastoma candidum provides insights into trichome evolution.</title>
        <authorList>
            <person name="Zhong Y."/>
            <person name="Wu W."/>
            <person name="Sun C."/>
            <person name="Zou P."/>
            <person name="Liu Y."/>
            <person name="Dai S."/>
            <person name="Zhou R."/>
        </authorList>
    </citation>
    <scope>NUCLEOTIDE SEQUENCE [LARGE SCALE GENOMIC DNA]</scope>
</reference>
<protein>
    <submittedName>
        <fullName evidence="1">Uncharacterized protein</fullName>
    </submittedName>
</protein>
<evidence type="ECO:0000313" key="2">
    <source>
        <dbReference type="Proteomes" id="UP001057402"/>
    </source>
</evidence>
<organism evidence="1 2">
    <name type="scientific">Melastoma candidum</name>
    <dbReference type="NCBI Taxonomy" id="119954"/>
    <lineage>
        <taxon>Eukaryota</taxon>
        <taxon>Viridiplantae</taxon>
        <taxon>Streptophyta</taxon>
        <taxon>Embryophyta</taxon>
        <taxon>Tracheophyta</taxon>
        <taxon>Spermatophyta</taxon>
        <taxon>Magnoliopsida</taxon>
        <taxon>eudicotyledons</taxon>
        <taxon>Gunneridae</taxon>
        <taxon>Pentapetalae</taxon>
        <taxon>rosids</taxon>
        <taxon>malvids</taxon>
        <taxon>Myrtales</taxon>
        <taxon>Melastomataceae</taxon>
        <taxon>Melastomatoideae</taxon>
        <taxon>Melastomateae</taxon>
        <taxon>Melastoma</taxon>
    </lineage>
</organism>